<evidence type="ECO:0000313" key="2">
    <source>
        <dbReference type="Proteomes" id="UP001143910"/>
    </source>
</evidence>
<organism evidence="1 2">
    <name type="scientific">Zarea fungicola</name>
    <dbReference type="NCBI Taxonomy" id="93591"/>
    <lineage>
        <taxon>Eukaryota</taxon>
        <taxon>Fungi</taxon>
        <taxon>Dikarya</taxon>
        <taxon>Ascomycota</taxon>
        <taxon>Pezizomycotina</taxon>
        <taxon>Sordariomycetes</taxon>
        <taxon>Hypocreomycetidae</taxon>
        <taxon>Hypocreales</taxon>
        <taxon>Cordycipitaceae</taxon>
        <taxon>Zarea</taxon>
    </lineage>
</organism>
<name>A0ACC1N7M6_9HYPO</name>
<reference evidence="1" key="1">
    <citation type="submission" date="2022-08" db="EMBL/GenBank/DDBJ databases">
        <title>Genome Sequence of Lecanicillium fungicola.</title>
        <authorList>
            <person name="Buettner E."/>
        </authorList>
    </citation>
    <scope>NUCLEOTIDE SEQUENCE</scope>
    <source>
        <strain evidence="1">Babe33</strain>
    </source>
</reference>
<sequence>MPSAVTNSTNGTHPGGKPEERRVINLGAIPKEWILDPALLHELQTPWETSKNNMLALDLPQKSGILTSRELEITGSYTVQSLLKELASGAITSVEVVTAFCKRAAIAHQVTNCLTEIFFDKALERARYVDSERNRGNILGPLHGLPISVKECFHVDSIPTTLGLRAFNGHVATTNSAVVKLLFDQGAVLFCKTNIPQTMMSSDSENYLFGRALNPNNTMLTAGGSSGGEGALVAFRGSPIGVGTDIAGSIRIPSFCCGTYGLRPTVNRVPYGGQQSVSTPGMATISACAGPLANSIDALEIFMKAVINARPAGYDTRAFDLPWRDVSFRAKTTLRIGVVAEDPVFPVHPPVKKALNDAIKMLQSQGHEIVWLASEDCHVAHATMVAWSLMGLDDRADKLVKAGGEDVIYSRVRITEEKDKIDWSYLSAIEEQPTLQRWAALNVKQMEIASDWEKQWQRHRLDAAICFPCQTTAVEHDESGMPPYTQFLNLLDYPACIIPFGKVDSSTADEPFEVKPGQSAPAYNYNNLEGAPCAIQVFTQKMRDEECLQAARVIDWCLHQSP</sequence>
<gene>
    <name evidence="1" type="ORF">NQ176_g6028</name>
</gene>
<accession>A0ACC1N7M6</accession>
<dbReference type="EMBL" id="JANJQO010000823">
    <property type="protein sequence ID" value="KAJ2974486.1"/>
    <property type="molecule type" value="Genomic_DNA"/>
</dbReference>
<comment type="caution">
    <text evidence="1">The sequence shown here is derived from an EMBL/GenBank/DDBJ whole genome shotgun (WGS) entry which is preliminary data.</text>
</comment>
<protein>
    <submittedName>
        <fullName evidence="1">Uncharacterized protein</fullName>
    </submittedName>
</protein>
<evidence type="ECO:0000313" key="1">
    <source>
        <dbReference type="EMBL" id="KAJ2974486.1"/>
    </source>
</evidence>
<dbReference type="Proteomes" id="UP001143910">
    <property type="component" value="Unassembled WGS sequence"/>
</dbReference>
<keyword evidence="2" id="KW-1185">Reference proteome</keyword>
<proteinExistence type="predicted"/>